<dbReference type="Pfam" id="PF18962">
    <property type="entry name" value="Por_Secre_tail"/>
    <property type="match status" value="1"/>
</dbReference>
<reference evidence="3 4" key="1">
    <citation type="submission" date="2016-02" db="EMBL/GenBank/DDBJ databases">
        <authorList>
            <person name="Wen L."/>
            <person name="He K."/>
            <person name="Yang H."/>
        </authorList>
    </citation>
    <scope>NUCLEOTIDE SEQUENCE [LARGE SCALE GENOMIC DNA]</scope>
    <source>
        <strain evidence="3 4">CZ1127</strain>
    </source>
</reference>
<evidence type="ECO:0000313" key="3">
    <source>
        <dbReference type="EMBL" id="ANW95904.1"/>
    </source>
</evidence>
<dbReference type="NCBIfam" id="TIGR04183">
    <property type="entry name" value="Por_Secre_tail"/>
    <property type="match status" value="1"/>
</dbReference>
<sequence length="843" mass="96160">MELPYTPDIVRYHHQKMFLVDTDKVLHVYENGDEILTLDVNLHPDNDNNNVITDISFNGNYFGLLYKHVAYFYDLTGTQKFQIGQTDSYGVDHPTKFNRGRALLITNQYVYIRTRNRVSAWKLEDVINSTAQNLPVKYAYSEALTGNGSNNYDRDVFAQKGDVIYLTERSSSKIHTFKESEITEDTIPLTALNIEVNNPEYGAFIGEFYGVFSKNNVAVFFDLENNSNPNPLTDTNGFGNYFTTENYFYYQSSENSKVFKSIRPNKKNIYIAEENTDIATKLYAQKDLSYYKLLNDKELRNTTAKHYIKTKELIEVVAHENYIKVNNWLAKDYYNVHLVGKVDNYQFNIGVIDTLKGLTAYFIPKPWKAKNFKSNGVNLSNNTNVSLDFSEVSEQNINDFELNYLALDNENLQRLKQVTVDWKLQFYDRVLTGDKDICGGTIPWNTHRPLELRYLLTLMENGAYMVSKPLFQEDWLKTSFNNFSDNNIPDEDRVLQAELDNYSEEEKSIWESNGWTVDTKHIYNKAHRAKILEKYKTKTFNLGITGGGGLGGGATLGLDNKNFVGKLFNYEPAFVELYEKNQRYYLLSDSTISSKGDTPWNLTAHEIGHTLGFSHGSSYCVRSNNSHVLLSNIHHSYMVSQNDLLVLKNEMTGRSLALEANNSGDANILARGRCRTPAEFGGAWGLHNIELPSDRTSPEFQEYLVQNAIGKGLEYLKTLDINQGYHYAAGHEPYEITSFEIKDETLNITNDYLFDGIEIPTDTLKTNNSEENSQGITVSPTPTDGILTISGIDSIKTLNIIDITGRACQFTRTSNNQLDISNLRTGVYFLIVNNTTSIKIYKY</sequence>
<dbReference type="AlphaFoldDB" id="A0A1B1Y566"/>
<evidence type="ECO:0000259" key="2">
    <source>
        <dbReference type="Pfam" id="PF18962"/>
    </source>
</evidence>
<dbReference type="KEGG" id="wfu:AXE80_06260"/>
<proteinExistence type="predicted"/>
<dbReference type="Proteomes" id="UP000092967">
    <property type="component" value="Chromosome"/>
</dbReference>
<accession>A0A1B1Y566</accession>
<feature type="domain" description="Secretion system C-terminal sorting" evidence="2">
    <location>
        <begin position="779"/>
        <end position="839"/>
    </location>
</feature>
<protein>
    <recommendedName>
        <fullName evidence="2">Secretion system C-terminal sorting domain-containing protein</fullName>
    </recommendedName>
</protein>
<evidence type="ECO:0000256" key="1">
    <source>
        <dbReference type="ARBA" id="ARBA00022729"/>
    </source>
</evidence>
<name>A0A1B1Y566_9FLAO</name>
<organism evidence="3 4">
    <name type="scientific">Wenyingzhuangia fucanilytica</name>
    <dbReference type="NCBI Taxonomy" id="1790137"/>
    <lineage>
        <taxon>Bacteria</taxon>
        <taxon>Pseudomonadati</taxon>
        <taxon>Bacteroidota</taxon>
        <taxon>Flavobacteriia</taxon>
        <taxon>Flavobacteriales</taxon>
        <taxon>Flavobacteriaceae</taxon>
        <taxon>Wenyingzhuangia</taxon>
    </lineage>
</organism>
<gene>
    <name evidence="3" type="ORF">AXE80_06260</name>
</gene>
<evidence type="ECO:0000313" key="4">
    <source>
        <dbReference type="Proteomes" id="UP000092967"/>
    </source>
</evidence>
<dbReference type="SUPFAM" id="SSF55486">
    <property type="entry name" value="Metalloproteases ('zincins'), catalytic domain"/>
    <property type="match status" value="1"/>
</dbReference>
<keyword evidence="4" id="KW-1185">Reference proteome</keyword>
<dbReference type="EMBL" id="CP014224">
    <property type="protein sequence ID" value="ANW95904.1"/>
    <property type="molecule type" value="Genomic_DNA"/>
</dbReference>
<keyword evidence="1" id="KW-0732">Signal</keyword>
<dbReference type="InterPro" id="IPR026444">
    <property type="entry name" value="Secre_tail"/>
</dbReference>